<organism evidence="1 2">
    <name type="scientific">Candidatus Lloydbacteria bacterium RIFCSPHIGHO2_02_FULL_50_13</name>
    <dbReference type="NCBI Taxonomy" id="1798661"/>
    <lineage>
        <taxon>Bacteria</taxon>
        <taxon>Candidatus Lloydiibacteriota</taxon>
    </lineage>
</organism>
<evidence type="ECO:0000313" key="2">
    <source>
        <dbReference type="Proteomes" id="UP000177996"/>
    </source>
</evidence>
<dbReference type="EMBL" id="MHLL01000035">
    <property type="protein sequence ID" value="OGZ08413.1"/>
    <property type="molecule type" value="Genomic_DNA"/>
</dbReference>
<protein>
    <submittedName>
        <fullName evidence="1">Uncharacterized protein</fullName>
    </submittedName>
</protein>
<sequence length="73" mass="8310">MIEEFPVVGGKYSMTTFSRCVCVPIPQIFSRTAGEFGELFLRKLPIKTRSELPHHRPLRNELVSKESDAVNFA</sequence>
<dbReference type="AlphaFoldDB" id="A0A1G2D495"/>
<reference evidence="1 2" key="1">
    <citation type="journal article" date="2016" name="Nat. Commun.">
        <title>Thousands of microbial genomes shed light on interconnected biogeochemical processes in an aquifer system.</title>
        <authorList>
            <person name="Anantharaman K."/>
            <person name="Brown C.T."/>
            <person name="Hug L.A."/>
            <person name="Sharon I."/>
            <person name="Castelle C.J."/>
            <person name="Probst A.J."/>
            <person name="Thomas B.C."/>
            <person name="Singh A."/>
            <person name="Wilkins M.J."/>
            <person name="Karaoz U."/>
            <person name="Brodie E.L."/>
            <person name="Williams K.H."/>
            <person name="Hubbard S.S."/>
            <person name="Banfield J.F."/>
        </authorList>
    </citation>
    <scope>NUCLEOTIDE SEQUENCE [LARGE SCALE GENOMIC DNA]</scope>
</reference>
<accession>A0A1G2D495</accession>
<dbReference type="Proteomes" id="UP000177996">
    <property type="component" value="Unassembled WGS sequence"/>
</dbReference>
<proteinExistence type="predicted"/>
<gene>
    <name evidence="1" type="ORF">A3D65_03565</name>
</gene>
<name>A0A1G2D495_9BACT</name>
<comment type="caution">
    <text evidence="1">The sequence shown here is derived from an EMBL/GenBank/DDBJ whole genome shotgun (WGS) entry which is preliminary data.</text>
</comment>
<evidence type="ECO:0000313" key="1">
    <source>
        <dbReference type="EMBL" id="OGZ08413.1"/>
    </source>
</evidence>